<proteinExistence type="predicted"/>
<feature type="transmembrane region" description="Helical" evidence="1">
    <location>
        <begin position="20"/>
        <end position="49"/>
    </location>
</feature>
<evidence type="ECO:0000313" key="3">
    <source>
        <dbReference type="Proteomes" id="UP000661649"/>
    </source>
</evidence>
<feature type="transmembrane region" description="Helical" evidence="1">
    <location>
        <begin position="105"/>
        <end position="131"/>
    </location>
</feature>
<accession>A0ABR7PGC2</accession>
<evidence type="ECO:0000256" key="1">
    <source>
        <dbReference type="SAM" id="Phobius"/>
    </source>
</evidence>
<evidence type="ECO:0000313" key="2">
    <source>
        <dbReference type="EMBL" id="MBC8629896.1"/>
    </source>
</evidence>
<gene>
    <name evidence="2" type="ORF">H8712_15025</name>
</gene>
<protein>
    <submittedName>
        <fullName evidence="2">DUF624 domain-containing protein</fullName>
    </submittedName>
</protein>
<feature type="transmembrane region" description="Helical" evidence="1">
    <location>
        <begin position="143"/>
        <end position="168"/>
    </location>
</feature>
<comment type="caution">
    <text evidence="2">The sequence shown here is derived from an EMBL/GenBank/DDBJ whole genome shotgun (WGS) entry which is preliminary data.</text>
</comment>
<feature type="transmembrane region" description="Helical" evidence="1">
    <location>
        <begin position="70"/>
        <end position="90"/>
    </location>
</feature>
<keyword evidence="3" id="KW-1185">Reference proteome</keyword>
<feature type="transmembrane region" description="Helical" evidence="1">
    <location>
        <begin position="174"/>
        <end position="198"/>
    </location>
</feature>
<reference evidence="2 3" key="1">
    <citation type="submission" date="2020-08" db="EMBL/GenBank/DDBJ databases">
        <title>Genome public.</title>
        <authorList>
            <person name="Liu C."/>
            <person name="Sun Q."/>
        </authorList>
    </citation>
    <scope>NUCLEOTIDE SEQUENCE [LARGE SCALE GENOMIC DNA]</scope>
    <source>
        <strain evidence="2 3">3_YM_SP_D4_24.mj</strain>
    </source>
</reference>
<dbReference type="InterPro" id="IPR006938">
    <property type="entry name" value="DUF624"/>
</dbReference>
<dbReference type="Proteomes" id="UP000661649">
    <property type="component" value="Unassembled WGS sequence"/>
</dbReference>
<sequence>MNFMNQDNIVVIALNRIGDVIIANLLFLLCSIPLVTIGPSLTALYHCMLRIVKGNENKVTKTFFRALRQNFVQSLIAWLALVIVGVILFLNTHFLLQNTSEAGKIFYYLSGLVLVLLVIIALYIFPVIAAFSNTLKNLVKNSVIFAFMHIPSTLLIAVISILPMYMTYQDLTLLPLYSCCWFFFGFALTCYINSFLFYRIFKPYLETSEETEEIKEVSN</sequence>
<keyword evidence="1" id="KW-0812">Transmembrane</keyword>
<name>A0ABR7PGC2_9FIRM</name>
<keyword evidence="1" id="KW-1133">Transmembrane helix</keyword>
<dbReference type="RefSeq" id="WP_187559251.1">
    <property type="nucleotide sequence ID" value="NZ_JACRTP010000010.1"/>
</dbReference>
<keyword evidence="1" id="KW-0472">Membrane</keyword>
<dbReference type="Pfam" id="PF04854">
    <property type="entry name" value="DUF624"/>
    <property type="match status" value="1"/>
</dbReference>
<dbReference type="EMBL" id="JACRTP010000010">
    <property type="protein sequence ID" value="MBC8629896.1"/>
    <property type="molecule type" value="Genomic_DNA"/>
</dbReference>
<organism evidence="2 3">
    <name type="scientific">Blautia stercoris</name>
    <dbReference type="NCBI Taxonomy" id="871664"/>
    <lineage>
        <taxon>Bacteria</taxon>
        <taxon>Bacillati</taxon>
        <taxon>Bacillota</taxon>
        <taxon>Clostridia</taxon>
        <taxon>Lachnospirales</taxon>
        <taxon>Lachnospiraceae</taxon>
        <taxon>Blautia</taxon>
    </lineage>
</organism>